<evidence type="ECO:0000313" key="2">
    <source>
        <dbReference type="Proteomes" id="UP000249633"/>
    </source>
</evidence>
<evidence type="ECO:0000313" key="1">
    <source>
        <dbReference type="EMBL" id="PZP30180.1"/>
    </source>
</evidence>
<dbReference type="AlphaFoldDB" id="A0A2W5DNX6"/>
<organism evidence="1 2">
    <name type="scientific">Roseateles depolymerans</name>
    <dbReference type="NCBI Taxonomy" id="76731"/>
    <lineage>
        <taxon>Bacteria</taxon>
        <taxon>Pseudomonadati</taxon>
        <taxon>Pseudomonadota</taxon>
        <taxon>Betaproteobacteria</taxon>
        <taxon>Burkholderiales</taxon>
        <taxon>Sphaerotilaceae</taxon>
        <taxon>Roseateles</taxon>
    </lineage>
</organism>
<dbReference type="Proteomes" id="UP000249633">
    <property type="component" value="Unassembled WGS sequence"/>
</dbReference>
<gene>
    <name evidence="1" type="ORF">DI603_15590</name>
</gene>
<dbReference type="EMBL" id="QFOD01000015">
    <property type="protein sequence ID" value="PZP30180.1"/>
    <property type="molecule type" value="Genomic_DNA"/>
</dbReference>
<name>A0A2W5DNX6_9BURK</name>
<comment type="caution">
    <text evidence="1">The sequence shown here is derived from an EMBL/GenBank/DDBJ whole genome shotgun (WGS) entry which is preliminary data.</text>
</comment>
<sequence>MDDAELWWQTLAGGPLLLALFDAQDCLLQANPAYRAAWGAMTQQRSTWRSLAESALVTGCGPAWDADALGRAAAQRGRLPMHAYEQAWRDGRRIWWVEQRTESGGLTCTGLDLSAALRSRTASTGRLLAEPEGLQALQALLVDSRAWPLSVAAVPADSMPSDWLPRVRGDDICLRLASGQVFIVLPSTGPAQALALMDRLGAERVTEARWGESALELLARA</sequence>
<accession>A0A2W5DNX6</accession>
<proteinExistence type="predicted"/>
<reference evidence="1 2" key="1">
    <citation type="submission" date="2017-08" db="EMBL/GenBank/DDBJ databases">
        <title>Infants hospitalized years apart are colonized by the same room-sourced microbial strains.</title>
        <authorList>
            <person name="Brooks B."/>
            <person name="Olm M.R."/>
            <person name="Firek B.A."/>
            <person name="Baker R."/>
            <person name="Thomas B.C."/>
            <person name="Morowitz M.J."/>
            <person name="Banfield J.F."/>
        </authorList>
    </citation>
    <scope>NUCLEOTIDE SEQUENCE [LARGE SCALE GENOMIC DNA]</scope>
    <source>
        <strain evidence="1">S2_012_000_R2_81</strain>
    </source>
</reference>
<protein>
    <submittedName>
        <fullName evidence="1">Uncharacterized protein</fullName>
    </submittedName>
</protein>